<reference evidence="1 2" key="1">
    <citation type="submission" date="2021-07" db="EMBL/GenBank/DDBJ databases">
        <authorList>
            <person name="Palmer J.M."/>
        </authorList>
    </citation>
    <scope>NUCLEOTIDE SEQUENCE [LARGE SCALE GENOMIC DNA]</scope>
    <source>
        <strain evidence="1 2">AT_MEX2019</strain>
        <tissue evidence="1">Muscle</tissue>
    </source>
</reference>
<organism evidence="1 2">
    <name type="scientific">Ataeniobius toweri</name>
    <dbReference type="NCBI Taxonomy" id="208326"/>
    <lineage>
        <taxon>Eukaryota</taxon>
        <taxon>Metazoa</taxon>
        <taxon>Chordata</taxon>
        <taxon>Craniata</taxon>
        <taxon>Vertebrata</taxon>
        <taxon>Euteleostomi</taxon>
        <taxon>Actinopterygii</taxon>
        <taxon>Neopterygii</taxon>
        <taxon>Teleostei</taxon>
        <taxon>Neoteleostei</taxon>
        <taxon>Acanthomorphata</taxon>
        <taxon>Ovalentaria</taxon>
        <taxon>Atherinomorphae</taxon>
        <taxon>Cyprinodontiformes</taxon>
        <taxon>Goodeidae</taxon>
        <taxon>Ataeniobius</taxon>
    </lineage>
</organism>
<dbReference type="Proteomes" id="UP001345963">
    <property type="component" value="Unassembled WGS sequence"/>
</dbReference>
<evidence type="ECO:0000313" key="1">
    <source>
        <dbReference type="EMBL" id="MED6236131.1"/>
    </source>
</evidence>
<protein>
    <submittedName>
        <fullName evidence="1">Uncharacterized protein</fullName>
    </submittedName>
</protein>
<comment type="caution">
    <text evidence="1">The sequence shown here is derived from an EMBL/GenBank/DDBJ whole genome shotgun (WGS) entry which is preliminary data.</text>
</comment>
<sequence length="74" mass="8350">MKQCFSTVFIQGYADYSNQILLSHSGNRVVERMMRTPKLHMLAQQHIGCLRKQGIHPSAAWLCEGDEAAAVYIV</sequence>
<dbReference type="EMBL" id="JAHUTI010011366">
    <property type="protein sequence ID" value="MED6236131.1"/>
    <property type="molecule type" value="Genomic_DNA"/>
</dbReference>
<evidence type="ECO:0000313" key="2">
    <source>
        <dbReference type="Proteomes" id="UP001345963"/>
    </source>
</evidence>
<keyword evidence="2" id="KW-1185">Reference proteome</keyword>
<name>A0ABU7AEA2_9TELE</name>
<gene>
    <name evidence="1" type="ORF">ATANTOWER_004865</name>
</gene>
<accession>A0ABU7AEA2</accession>
<proteinExistence type="predicted"/>